<keyword evidence="5" id="KW-1185">Reference proteome</keyword>
<evidence type="ECO:0000313" key="5">
    <source>
        <dbReference type="Proteomes" id="UP000294933"/>
    </source>
</evidence>
<feature type="region of interest" description="Disordered" evidence="1">
    <location>
        <begin position="301"/>
        <end position="335"/>
    </location>
</feature>
<dbReference type="EMBL" id="ML170266">
    <property type="protein sequence ID" value="TDL15691.1"/>
    <property type="molecule type" value="Genomic_DNA"/>
</dbReference>
<feature type="transmembrane region" description="Helical" evidence="2">
    <location>
        <begin position="49"/>
        <end position="72"/>
    </location>
</feature>
<organism evidence="4 5">
    <name type="scientific">Rickenella mellea</name>
    <dbReference type="NCBI Taxonomy" id="50990"/>
    <lineage>
        <taxon>Eukaryota</taxon>
        <taxon>Fungi</taxon>
        <taxon>Dikarya</taxon>
        <taxon>Basidiomycota</taxon>
        <taxon>Agaricomycotina</taxon>
        <taxon>Agaricomycetes</taxon>
        <taxon>Hymenochaetales</taxon>
        <taxon>Rickenellaceae</taxon>
        <taxon>Rickenella</taxon>
    </lineage>
</organism>
<dbReference type="VEuPathDB" id="FungiDB:BD410DRAFT_902465"/>
<feature type="transmembrane region" description="Helical" evidence="2">
    <location>
        <begin position="84"/>
        <end position="108"/>
    </location>
</feature>
<name>A0A4Y7PL32_9AGAM</name>
<dbReference type="InterPro" id="IPR045340">
    <property type="entry name" value="DUF6533"/>
</dbReference>
<evidence type="ECO:0000256" key="1">
    <source>
        <dbReference type="SAM" id="MobiDB-lite"/>
    </source>
</evidence>
<dbReference type="STRING" id="50990.A0A4Y7PL32"/>
<dbReference type="OrthoDB" id="3242376at2759"/>
<accession>A0A4Y7PL32</accession>
<feature type="domain" description="DUF6533" evidence="3">
    <location>
        <begin position="17"/>
        <end position="61"/>
    </location>
</feature>
<keyword evidence="2" id="KW-0472">Membrane</keyword>
<feature type="transmembrane region" description="Helical" evidence="2">
    <location>
        <begin position="115"/>
        <end position="137"/>
    </location>
</feature>
<feature type="compositionally biased region" description="Polar residues" evidence="1">
    <location>
        <begin position="305"/>
        <end position="316"/>
    </location>
</feature>
<dbReference type="Pfam" id="PF20151">
    <property type="entry name" value="DUF6533"/>
    <property type="match status" value="1"/>
</dbReference>
<proteinExistence type="predicted"/>
<keyword evidence="2" id="KW-0812">Transmembrane</keyword>
<feature type="transmembrane region" description="Helical" evidence="2">
    <location>
        <begin position="204"/>
        <end position="227"/>
    </location>
</feature>
<dbReference type="Proteomes" id="UP000294933">
    <property type="component" value="Unassembled WGS sequence"/>
</dbReference>
<evidence type="ECO:0000313" key="4">
    <source>
        <dbReference type="EMBL" id="TDL15691.1"/>
    </source>
</evidence>
<keyword evidence="2" id="KW-1133">Transmembrane helix</keyword>
<reference evidence="4 5" key="1">
    <citation type="submission" date="2018-06" db="EMBL/GenBank/DDBJ databases">
        <title>A transcriptomic atlas of mushroom development highlights an independent origin of complex multicellularity.</title>
        <authorList>
            <consortium name="DOE Joint Genome Institute"/>
            <person name="Krizsan K."/>
            <person name="Almasi E."/>
            <person name="Merenyi Z."/>
            <person name="Sahu N."/>
            <person name="Viragh M."/>
            <person name="Koszo T."/>
            <person name="Mondo S."/>
            <person name="Kiss B."/>
            <person name="Balint B."/>
            <person name="Kues U."/>
            <person name="Barry K."/>
            <person name="Hegedus J.C."/>
            <person name="Henrissat B."/>
            <person name="Johnson J."/>
            <person name="Lipzen A."/>
            <person name="Ohm R."/>
            <person name="Nagy I."/>
            <person name="Pangilinan J."/>
            <person name="Yan J."/>
            <person name="Xiong Y."/>
            <person name="Grigoriev I.V."/>
            <person name="Hibbett D.S."/>
            <person name="Nagy L.G."/>
        </authorList>
    </citation>
    <scope>NUCLEOTIDE SEQUENCE [LARGE SCALE GENOMIC DNA]</scope>
    <source>
        <strain evidence="4 5">SZMC22713</strain>
    </source>
</reference>
<gene>
    <name evidence="4" type="ORF">BD410DRAFT_902465</name>
</gene>
<sequence>MVGFAFDAVRQIFNLQYFCLASITILYYDHLVTLPTEIERIWRPKLSPISVIFLLNRYVTCFGYVPIMFFFFDSPNDSHVCLAFSHYPGVLCCISQVLIGGTLIIRAYALYYRQIWVLALTCTLGAAAVGAAIWSLMVVSDVNLPLRTASVCLPAQLNSQTPFQVYWYLSMAFDTTVSFLTLWKTYEMYRNHRNAGIHSDLVNLFLRDGSLYFAFMAATNMINLILFKRISNAFLERSTGNNSVLTHTLSVTIVSRLVLNIRTVGAYETPAPSTTSPQMTTDVHRRSTWVVRDMASIVAPDSDGSFGTTATESSFEMTPVSEPKTRRMSWKPPEL</sequence>
<protein>
    <recommendedName>
        <fullName evidence="3">DUF6533 domain-containing protein</fullName>
    </recommendedName>
</protein>
<feature type="transmembrane region" description="Helical" evidence="2">
    <location>
        <begin position="165"/>
        <end position="183"/>
    </location>
</feature>
<evidence type="ECO:0000259" key="3">
    <source>
        <dbReference type="Pfam" id="PF20151"/>
    </source>
</evidence>
<dbReference type="AlphaFoldDB" id="A0A4Y7PL32"/>
<evidence type="ECO:0000256" key="2">
    <source>
        <dbReference type="SAM" id="Phobius"/>
    </source>
</evidence>